<evidence type="ECO:0000256" key="4">
    <source>
        <dbReference type="ARBA" id="ARBA00022691"/>
    </source>
</evidence>
<dbReference type="NCBIfam" id="TIGR00675">
    <property type="entry name" value="dcm"/>
    <property type="match status" value="1"/>
</dbReference>
<proteinExistence type="inferred from homology"/>
<dbReference type="SUPFAM" id="SSF53335">
    <property type="entry name" value="S-adenosyl-L-methionine-dependent methyltransferases"/>
    <property type="match status" value="1"/>
</dbReference>
<dbReference type="Gene3D" id="3.90.120.10">
    <property type="entry name" value="DNA Methylase, subunit A, domain 2"/>
    <property type="match status" value="1"/>
</dbReference>
<dbReference type="PANTHER" id="PTHR10629:SF52">
    <property type="entry name" value="DNA (CYTOSINE-5)-METHYLTRANSFERASE 1"/>
    <property type="match status" value="1"/>
</dbReference>
<dbReference type="RefSeq" id="WP_354230246.1">
    <property type="nucleotide sequence ID" value="NZ_JBEPSN010000006.1"/>
</dbReference>
<keyword evidence="4 6" id="KW-0949">S-adenosyl-L-methionine</keyword>
<evidence type="ECO:0000256" key="3">
    <source>
        <dbReference type="ARBA" id="ARBA00022679"/>
    </source>
</evidence>
<dbReference type="InterPro" id="IPR031303">
    <property type="entry name" value="C5_meth_CS"/>
</dbReference>
<evidence type="ECO:0000313" key="8">
    <source>
        <dbReference type="EMBL" id="MET4540870.1"/>
    </source>
</evidence>
<keyword evidence="5" id="KW-0680">Restriction system</keyword>
<gene>
    <name evidence="8" type="ORF">ABIE37_002658</name>
</gene>
<evidence type="ECO:0000256" key="1">
    <source>
        <dbReference type="ARBA" id="ARBA00011975"/>
    </source>
</evidence>
<dbReference type="GeneID" id="92753593"/>
<dbReference type="Gene3D" id="3.40.50.150">
    <property type="entry name" value="Vaccinia Virus protein VP39"/>
    <property type="match status" value="1"/>
</dbReference>
<dbReference type="InterPro" id="IPR029063">
    <property type="entry name" value="SAM-dependent_MTases_sf"/>
</dbReference>
<keyword evidence="9" id="KW-1185">Reference proteome</keyword>
<dbReference type="PRINTS" id="PR00105">
    <property type="entry name" value="C5METTRFRASE"/>
</dbReference>
<dbReference type="EMBL" id="JBEPSN010000006">
    <property type="protein sequence ID" value="MET4540870.1"/>
    <property type="molecule type" value="Genomic_DNA"/>
</dbReference>
<accession>A0ABV2P7W8</accession>
<dbReference type="InterPro" id="IPR001525">
    <property type="entry name" value="C5_MeTfrase"/>
</dbReference>
<dbReference type="InterPro" id="IPR050390">
    <property type="entry name" value="C5-Methyltransferase"/>
</dbReference>
<dbReference type="GO" id="GO:0003886">
    <property type="term" value="F:DNA (cytosine-5-)-methyltransferase activity"/>
    <property type="evidence" value="ECO:0007669"/>
    <property type="project" value="UniProtKB-EC"/>
</dbReference>
<dbReference type="EC" id="2.1.1.37" evidence="1"/>
<dbReference type="PROSITE" id="PS51679">
    <property type="entry name" value="SAM_MT_C5"/>
    <property type="match status" value="1"/>
</dbReference>
<keyword evidence="2 6" id="KW-0489">Methyltransferase</keyword>
<comment type="similarity">
    <text evidence="6 7">Belongs to the class I-like SAM-binding methyltransferase superfamily. C5-methyltransferase family.</text>
</comment>
<evidence type="ECO:0000313" key="9">
    <source>
        <dbReference type="Proteomes" id="UP001549307"/>
    </source>
</evidence>
<dbReference type="Pfam" id="PF00145">
    <property type="entry name" value="DNA_methylase"/>
    <property type="match status" value="1"/>
</dbReference>
<reference evidence="8 9" key="1">
    <citation type="submission" date="2024-06" db="EMBL/GenBank/DDBJ databases">
        <title>Sorghum-associated microbial communities from plants grown in Nebraska, USA.</title>
        <authorList>
            <person name="Schachtman D."/>
        </authorList>
    </citation>
    <scope>NUCLEOTIDE SEQUENCE [LARGE SCALE GENOMIC DNA]</scope>
    <source>
        <strain evidence="8 9">3552</strain>
    </source>
</reference>
<keyword evidence="3 6" id="KW-0808">Transferase</keyword>
<comment type="caution">
    <text evidence="8">The sequence shown here is derived from an EMBL/GenBank/DDBJ whole genome shotgun (WGS) entry which is preliminary data.</text>
</comment>
<organism evidence="8 9">
    <name type="scientific">Arthrobacter bambusae</name>
    <dbReference type="NCBI Taxonomy" id="1338426"/>
    <lineage>
        <taxon>Bacteria</taxon>
        <taxon>Bacillati</taxon>
        <taxon>Actinomycetota</taxon>
        <taxon>Actinomycetes</taxon>
        <taxon>Micrococcales</taxon>
        <taxon>Micrococcaceae</taxon>
        <taxon>Arthrobacter</taxon>
    </lineage>
</organism>
<evidence type="ECO:0000256" key="5">
    <source>
        <dbReference type="ARBA" id="ARBA00022747"/>
    </source>
</evidence>
<evidence type="ECO:0000256" key="6">
    <source>
        <dbReference type="PROSITE-ProRule" id="PRU01016"/>
    </source>
</evidence>
<feature type="active site" evidence="6">
    <location>
        <position position="110"/>
    </location>
</feature>
<name>A0ABV2P7W8_9MICC</name>
<dbReference type="PANTHER" id="PTHR10629">
    <property type="entry name" value="CYTOSINE-SPECIFIC METHYLTRANSFERASE"/>
    <property type="match status" value="1"/>
</dbReference>
<dbReference type="GO" id="GO:0032259">
    <property type="term" value="P:methylation"/>
    <property type="evidence" value="ECO:0007669"/>
    <property type="project" value="UniProtKB-KW"/>
</dbReference>
<dbReference type="Proteomes" id="UP001549307">
    <property type="component" value="Unassembled WGS sequence"/>
</dbReference>
<evidence type="ECO:0000256" key="7">
    <source>
        <dbReference type="RuleBase" id="RU000416"/>
    </source>
</evidence>
<protein>
    <recommendedName>
        <fullName evidence="1">DNA (cytosine-5-)-methyltransferase</fullName>
        <ecNumber evidence="1">2.1.1.37</ecNumber>
    </recommendedName>
</protein>
<sequence length="480" mass="52905">MPYEHPASNSAVLEKIVRLQDGVPARVLDLFSGCGGLTAGFVKAGFVSLGGVEADPHAAATYARNFHPGENEEHFAKARDIRTVEVGELLQVHRSEITSKVDVVIGGPPCPSFTRVGRAKLREIMDHPDAFRLDERTTLYLNAIKIIEQTKPLAVLLENVPDVLNQGGRSVGDEMAEQLAGLGYSVSYALLNAANYGVPQTRDRFFLMAYASELGIRPRFPDPTHWLEIPRGYTSSRRVALKLLGDLDNHPYYLPPREPTSNLKPAVTTLQAIGDLPKITKMLPRGTRRLDLPTLTPAPNSSNDFLEIVRRWKGFENTGSVPDHVTRSLGERDTRLFARMGAGDQYPQAHALAVELWKQSGACPDQLRMYVPPYDPTKFPNKWRKLASDAPARTLMAHLGKDTYSHIHYDSKQARTISIREAARLQSFPDGFRFCGTMNPAFRQIGNAVAPLLSFSLATSIRAAIDLALDGIDSNTLAAS</sequence>
<evidence type="ECO:0000256" key="2">
    <source>
        <dbReference type="ARBA" id="ARBA00022603"/>
    </source>
</evidence>
<dbReference type="PROSITE" id="PS00095">
    <property type="entry name" value="C5_MTASE_2"/>
    <property type="match status" value="1"/>
</dbReference>